<dbReference type="AlphaFoldDB" id="A0A0F9IU36"/>
<dbReference type="EMBL" id="LAZR01019960">
    <property type="protein sequence ID" value="KKL90627.1"/>
    <property type="molecule type" value="Genomic_DNA"/>
</dbReference>
<reference evidence="1" key="1">
    <citation type="journal article" date="2015" name="Nature">
        <title>Complex archaea that bridge the gap between prokaryotes and eukaryotes.</title>
        <authorList>
            <person name="Spang A."/>
            <person name="Saw J.H."/>
            <person name="Jorgensen S.L."/>
            <person name="Zaremba-Niedzwiedzka K."/>
            <person name="Martijn J."/>
            <person name="Lind A.E."/>
            <person name="van Eijk R."/>
            <person name="Schleper C."/>
            <person name="Guy L."/>
            <person name="Ettema T.J."/>
        </authorList>
    </citation>
    <scope>NUCLEOTIDE SEQUENCE</scope>
</reference>
<proteinExistence type="predicted"/>
<comment type="caution">
    <text evidence="1">The sequence shown here is derived from an EMBL/GenBank/DDBJ whole genome shotgun (WGS) entry which is preliminary data.</text>
</comment>
<gene>
    <name evidence="1" type="ORF">LCGC14_1902820</name>
</gene>
<name>A0A0F9IU36_9ZZZZ</name>
<accession>A0A0F9IU36</accession>
<organism evidence="1">
    <name type="scientific">marine sediment metagenome</name>
    <dbReference type="NCBI Taxonomy" id="412755"/>
    <lineage>
        <taxon>unclassified sequences</taxon>
        <taxon>metagenomes</taxon>
        <taxon>ecological metagenomes</taxon>
    </lineage>
</organism>
<evidence type="ECO:0000313" key="1">
    <source>
        <dbReference type="EMBL" id="KKL90627.1"/>
    </source>
</evidence>
<sequence>MTNMKKLLNISYYLDGTQDVYIKIDNFDIAKYIYLTQID</sequence>
<protein>
    <submittedName>
        <fullName evidence="1">Uncharacterized protein</fullName>
    </submittedName>
</protein>